<evidence type="ECO:0000313" key="2">
    <source>
        <dbReference type="EMBL" id="NYD36850.1"/>
    </source>
</evidence>
<dbReference type="EMBL" id="JACCBN010000001">
    <property type="protein sequence ID" value="NYD36850.1"/>
    <property type="molecule type" value="Genomic_DNA"/>
</dbReference>
<proteinExistence type="predicted"/>
<evidence type="ECO:0000256" key="1">
    <source>
        <dbReference type="SAM" id="MobiDB-lite"/>
    </source>
</evidence>
<organism evidence="2 3">
    <name type="scientific">Actinomycetospora corticicola</name>
    <dbReference type="NCBI Taxonomy" id="663602"/>
    <lineage>
        <taxon>Bacteria</taxon>
        <taxon>Bacillati</taxon>
        <taxon>Actinomycetota</taxon>
        <taxon>Actinomycetes</taxon>
        <taxon>Pseudonocardiales</taxon>
        <taxon>Pseudonocardiaceae</taxon>
        <taxon>Actinomycetospora</taxon>
    </lineage>
</organism>
<protein>
    <submittedName>
        <fullName evidence="2">Uncharacterized protein</fullName>
    </submittedName>
</protein>
<name>A0A7Y9J660_9PSEU</name>
<evidence type="ECO:0000313" key="3">
    <source>
        <dbReference type="Proteomes" id="UP000535890"/>
    </source>
</evidence>
<accession>A0A7Y9J660</accession>
<gene>
    <name evidence="2" type="ORF">BJ983_002952</name>
</gene>
<comment type="caution">
    <text evidence="2">The sequence shown here is derived from an EMBL/GenBank/DDBJ whole genome shotgun (WGS) entry which is preliminary data.</text>
</comment>
<dbReference type="Proteomes" id="UP000535890">
    <property type="component" value="Unassembled WGS sequence"/>
</dbReference>
<dbReference type="RefSeq" id="WP_179794473.1">
    <property type="nucleotide sequence ID" value="NZ_BAABHP010000021.1"/>
</dbReference>
<feature type="region of interest" description="Disordered" evidence="1">
    <location>
        <begin position="58"/>
        <end position="79"/>
    </location>
</feature>
<keyword evidence="3" id="KW-1185">Reference proteome</keyword>
<reference evidence="2 3" key="1">
    <citation type="submission" date="2020-07" db="EMBL/GenBank/DDBJ databases">
        <title>Sequencing the genomes of 1000 actinobacteria strains.</title>
        <authorList>
            <person name="Klenk H.-P."/>
        </authorList>
    </citation>
    <scope>NUCLEOTIDE SEQUENCE [LARGE SCALE GENOMIC DNA]</scope>
    <source>
        <strain evidence="2 3">DSM 45772</strain>
    </source>
</reference>
<dbReference type="AlphaFoldDB" id="A0A7Y9J660"/>
<sequence length="79" mass="8400">MSRLFALVRAVQADRLSPDQRSALERLVIALDVAVEIDAGPRTPWSAVAIAYRELADLDDGDGGSTAPVVPLRRTGGGR</sequence>